<proteinExistence type="predicted"/>
<gene>
    <name evidence="1" type="ORF">ACOLOM_LOCUS12082</name>
</gene>
<reference evidence="1" key="1">
    <citation type="submission" date="2021-06" db="EMBL/GenBank/DDBJ databases">
        <authorList>
            <person name="Kallberg Y."/>
            <person name="Tangrot J."/>
            <person name="Rosling A."/>
        </authorList>
    </citation>
    <scope>NUCLEOTIDE SEQUENCE</scope>
    <source>
        <strain evidence="1">CL356</strain>
    </source>
</reference>
<feature type="non-terminal residue" evidence="1">
    <location>
        <position position="298"/>
    </location>
</feature>
<protein>
    <submittedName>
        <fullName evidence="1">13749_t:CDS:1</fullName>
    </submittedName>
</protein>
<accession>A0ACA9Q8Z7</accession>
<feature type="non-terminal residue" evidence="1">
    <location>
        <position position="1"/>
    </location>
</feature>
<keyword evidence="2" id="KW-1185">Reference proteome</keyword>
<sequence length="298" mass="32988">LRPVPLSSTLEEMSINQLAEAVFRAVKITSLLEKKSIAASQGSMIFYAIESHEPGASFEETVENDIQNGGSEKSILVERCTVGTIELTPQELQEITLRSERKLPGTCRSNFTRRTLAGCLLTDRNQEQLYFIDWEKGTEGIFTVSFPGEAKEDVFIYTEDTLNAFYYTFPLREIAERLTPSISSHIIAPATVQVLYHNPDDTRNVGWTLPQIVTFSLMDIFTGTPEEDKGNIMDYAADTGYVVAPAQRLIMKALPDPGLAESVGGWDLWTVGGSAKGAAWLQQTTFEGIEDPDASFVE</sequence>
<organism evidence="1 2">
    <name type="scientific">Acaulospora colombiana</name>
    <dbReference type="NCBI Taxonomy" id="27376"/>
    <lineage>
        <taxon>Eukaryota</taxon>
        <taxon>Fungi</taxon>
        <taxon>Fungi incertae sedis</taxon>
        <taxon>Mucoromycota</taxon>
        <taxon>Glomeromycotina</taxon>
        <taxon>Glomeromycetes</taxon>
        <taxon>Diversisporales</taxon>
        <taxon>Acaulosporaceae</taxon>
        <taxon>Acaulospora</taxon>
    </lineage>
</organism>
<dbReference type="EMBL" id="CAJVPT010047023">
    <property type="protein sequence ID" value="CAG8739263.1"/>
    <property type="molecule type" value="Genomic_DNA"/>
</dbReference>
<comment type="caution">
    <text evidence="1">The sequence shown here is derived from an EMBL/GenBank/DDBJ whole genome shotgun (WGS) entry which is preliminary data.</text>
</comment>
<dbReference type="Proteomes" id="UP000789525">
    <property type="component" value="Unassembled WGS sequence"/>
</dbReference>
<evidence type="ECO:0000313" key="1">
    <source>
        <dbReference type="EMBL" id="CAG8739263.1"/>
    </source>
</evidence>
<evidence type="ECO:0000313" key="2">
    <source>
        <dbReference type="Proteomes" id="UP000789525"/>
    </source>
</evidence>
<name>A0ACA9Q8Z7_9GLOM</name>